<keyword evidence="7" id="KW-1185">Reference proteome</keyword>
<organism evidence="6 7">
    <name type="scientific">Photobacterium ganghwense</name>
    <dbReference type="NCBI Taxonomy" id="320778"/>
    <lineage>
        <taxon>Bacteria</taxon>
        <taxon>Pseudomonadati</taxon>
        <taxon>Pseudomonadota</taxon>
        <taxon>Gammaproteobacteria</taxon>
        <taxon>Vibrionales</taxon>
        <taxon>Vibrionaceae</taxon>
        <taxon>Photobacterium</taxon>
    </lineage>
</organism>
<dbReference type="SUPFAM" id="SSF103473">
    <property type="entry name" value="MFS general substrate transporter"/>
    <property type="match status" value="1"/>
</dbReference>
<dbReference type="InterPro" id="IPR020846">
    <property type="entry name" value="MFS_dom"/>
</dbReference>
<dbReference type="PROSITE" id="PS50850">
    <property type="entry name" value="MFS"/>
    <property type="match status" value="1"/>
</dbReference>
<feature type="transmembrane region" description="Helical" evidence="4">
    <location>
        <begin position="245"/>
        <end position="267"/>
    </location>
</feature>
<accession>A0A0J1K7M6</accession>
<keyword evidence="3 4" id="KW-0472">Membrane</keyword>
<dbReference type="Gene3D" id="1.20.1250.20">
    <property type="entry name" value="MFS general substrate transporter like domains"/>
    <property type="match status" value="2"/>
</dbReference>
<feature type="transmembrane region" description="Helical" evidence="4">
    <location>
        <begin position="302"/>
        <end position="324"/>
    </location>
</feature>
<sequence length="401" mass="42606">MANPYRLLFKKPGTVAFTLAGLVARMPISMVGIGIITMVAQLRDSYWLAGALAATFTLTMAFAAPQISRAVDRLGQSTVLPYVTVVSVLAMWLLLLSVRMGVPDWILFVLASLAGLMPSMPAMVRARWTEILRDTPDLHTAYSLESVLDEVCFILGPPLAVGLSVIVAPEAGPLVASLLLAVGVTAFVMQKKTEPKVTPEPIDDSPPLLTSFAFITLILVLIALGTIVGSIDVISVAFAEQQGQQVAASFVLSVYAIGSCLAGLAFGAMKPQRTLNHQLAIAATATALTTLPLMYVSNLWMLAGVLFLSGIFFAPTMIIVMGIVEKMVPQTKLTEGLTWMITGLSIGVATGAALGGWFIDQHGISSGFLLAVFSGILVFLLAILYQFTGRNRAVATVSQKF</sequence>
<evidence type="ECO:0000256" key="4">
    <source>
        <dbReference type="SAM" id="Phobius"/>
    </source>
</evidence>
<feature type="transmembrane region" description="Helical" evidence="4">
    <location>
        <begin position="211"/>
        <end position="239"/>
    </location>
</feature>
<name>A0A0J1K7M6_9GAMM</name>
<gene>
    <name evidence="6" type="ORF">ABT57_07230</name>
</gene>
<reference evidence="6 7" key="1">
    <citation type="submission" date="2015-05" db="EMBL/GenBank/DDBJ databases">
        <title>Photobacterium galathea sp. nov.</title>
        <authorList>
            <person name="Machado H."/>
            <person name="Gram L."/>
        </authorList>
    </citation>
    <scope>NUCLEOTIDE SEQUENCE [LARGE SCALE GENOMIC DNA]</scope>
    <source>
        <strain evidence="6 7">DSM 22954</strain>
    </source>
</reference>
<comment type="caution">
    <text evidence="6">The sequence shown here is derived from an EMBL/GenBank/DDBJ whole genome shotgun (WGS) entry which is preliminary data.</text>
</comment>
<evidence type="ECO:0000313" key="7">
    <source>
        <dbReference type="Proteomes" id="UP000035909"/>
    </source>
</evidence>
<dbReference type="PANTHER" id="PTHR23542:SF1">
    <property type="entry name" value="MAJOR FACILITATOR SUPERFAMILY (MFS) PROFILE DOMAIN-CONTAINING PROTEIN"/>
    <property type="match status" value="1"/>
</dbReference>
<feature type="transmembrane region" description="Helical" evidence="4">
    <location>
        <begin position="174"/>
        <end position="190"/>
    </location>
</feature>
<dbReference type="AlphaFoldDB" id="A0A0J1K7M6"/>
<dbReference type="PANTHER" id="PTHR23542">
    <property type="match status" value="1"/>
</dbReference>
<feature type="transmembrane region" description="Helical" evidence="4">
    <location>
        <begin position="12"/>
        <end position="40"/>
    </location>
</feature>
<dbReference type="OrthoDB" id="9180256at2"/>
<feature type="transmembrane region" description="Helical" evidence="4">
    <location>
        <begin position="279"/>
        <end position="296"/>
    </location>
</feature>
<dbReference type="PATRIC" id="fig|320778.3.peg.1563"/>
<feature type="transmembrane region" description="Helical" evidence="4">
    <location>
        <begin position="79"/>
        <end position="99"/>
    </location>
</feature>
<keyword evidence="1 4" id="KW-0812">Transmembrane</keyword>
<dbReference type="EMBL" id="LDOU01000006">
    <property type="protein sequence ID" value="KLV10342.1"/>
    <property type="molecule type" value="Genomic_DNA"/>
</dbReference>
<evidence type="ECO:0000256" key="2">
    <source>
        <dbReference type="ARBA" id="ARBA00022989"/>
    </source>
</evidence>
<dbReference type="InterPro" id="IPR036259">
    <property type="entry name" value="MFS_trans_sf"/>
</dbReference>
<feature type="domain" description="Major facilitator superfamily (MFS) profile" evidence="5">
    <location>
        <begin position="209"/>
        <end position="401"/>
    </location>
</feature>
<dbReference type="InterPro" id="IPR011701">
    <property type="entry name" value="MFS"/>
</dbReference>
<feature type="transmembrane region" description="Helical" evidence="4">
    <location>
        <begin position="46"/>
        <end position="67"/>
    </location>
</feature>
<feature type="transmembrane region" description="Helical" evidence="4">
    <location>
        <begin position="105"/>
        <end position="126"/>
    </location>
</feature>
<proteinExistence type="predicted"/>
<dbReference type="RefSeq" id="WP_047884506.1">
    <property type="nucleotide sequence ID" value="NZ_CP071326.1"/>
</dbReference>
<feature type="transmembrane region" description="Helical" evidence="4">
    <location>
        <begin position="364"/>
        <end position="385"/>
    </location>
</feature>
<dbReference type="Pfam" id="PF07690">
    <property type="entry name" value="MFS_1"/>
    <property type="match status" value="1"/>
</dbReference>
<dbReference type="STRING" id="320778.ABT57_07230"/>
<keyword evidence="2 4" id="KW-1133">Transmembrane helix</keyword>
<dbReference type="Proteomes" id="UP000035909">
    <property type="component" value="Unassembled WGS sequence"/>
</dbReference>
<evidence type="ECO:0000256" key="3">
    <source>
        <dbReference type="ARBA" id="ARBA00023136"/>
    </source>
</evidence>
<evidence type="ECO:0000256" key="1">
    <source>
        <dbReference type="ARBA" id="ARBA00022692"/>
    </source>
</evidence>
<dbReference type="GO" id="GO:0022857">
    <property type="term" value="F:transmembrane transporter activity"/>
    <property type="evidence" value="ECO:0007669"/>
    <property type="project" value="InterPro"/>
</dbReference>
<protein>
    <submittedName>
        <fullName evidence="6">MFS transporter</fullName>
    </submittedName>
</protein>
<evidence type="ECO:0000313" key="6">
    <source>
        <dbReference type="EMBL" id="KLV10342.1"/>
    </source>
</evidence>
<feature type="transmembrane region" description="Helical" evidence="4">
    <location>
        <begin position="336"/>
        <end position="358"/>
    </location>
</feature>
<evidence type="ECO:0000259" key="5">
    <source>
        <dbReference type="PROSITE" id="PS50850"/>
    </source>
</evidence>